<dbReference type="EMBL" id="LZFP01000009">
    <property type="protein sequence ID" value="OBR40147.1"/>
    <property type="molecule type" value="Genomic_DNA"/>
</dbReference>
<dbReference type="InterPro" id="IPR026444">
    <property type="entry name" value="Secre_tail"/>
</dbReference>
<dbReference type="Pfam" id="PF00932">
    <property type="entry name" value="LTD"/>
    <property type="match status" value="1"/>
</dbReference>
<evidence type="ECO:0000256" key="10">
    <source>
        <dbReference type="SAM" id="Phobius"/>
    </source>
</evidence>
<name>A0A1B7ZBQ7_9FLAO</name>
<feature type="active site" description="Proton donor" evidence="9">
    <location>
        <position position="485"/>
    </location>
</feature>
<dbReference type="Pfam" id="PF07504">
    <property type="entry name" value="FTP"/>
    <property type="match status" value="1"/>
</dbReference>
<dbReference type="InterPro" id="IPR001322">
    <property type="entry name" value="Lamin_tail_dom"/>
</dbReference>
<dbReference type="Gene3D" id="2.60.40.10">
    <property type="entry name" value="Immunoglobulins"/>
    <property type="match status" value="3"/>
</dbReference>
<keyword evidence="2" id="KW-0645">Protease</keyword>
<dbReference type="SUPFAM" id="SSF74853">
    <property type="entry name" value="Lamin A/C globular tail domain"/>
    <property type="match status" value="1"/>
</dbReference>
<evidence type="ECO:0000256" key="4">
    <source>
        <dbReference type="ARBA" id="ARBA00022729"/>
    </source>
</evidence>
<evidence type="ECO:0000256" key="7">
    <source>
        <dbReference type="ARBA" id="ARBA00022833"/>
    </source>
</evidence>
<comment type="caution">
    <text evidence="13">The sequence shown here is derived from an EMBL/GenBank/DDBJ whole genome shotgun (WGS) entry which is preliminary data.</text>
</comment>
<dbReference type="InterPro" id="IPR027268">
    <property type="entry name" value="Peptidase_M4/M1_CTD_sf"/>
</dbReference>
<dbReference type="InterPro" id="IPR050728">
    <property type="entry name" value="Zinc_Metalloprotease_M4"/>
</dbReference>
<feature type="transmembrane region" description="Helical" evidence="10">
    <location>
        <begin position="37"/>
        <end position="54"/>
    </location>
</feature>
<gene>
    <name evidence="13" type="ORF">A9200_16875</name>
</gene>
<sequence length="2284" mass="240928">MGDFIYAKTLFARCAISNTHSTISNTKLSTMKTKPTLFKPCIAILFLLCFSTVFSQQIPKKQLQGIQIIPPSIQANTRASSQSIIESFNLSSGNNFQQVAVKIDKEGIAHEKFQQYHNGIKVEFGQTIVHSKAGVTQALSNSVFEINNLSIAPSLSASAAFNNAISHIGAQQYLWDNPSEAAMVDGYRKPKGELVILPAINASLTSPKLAYKFDIYATNPIQRADVYIDAKNGQVLFVNNKIHTADTPASGASLYNGTVNFTADLTGGDYTLRQVADGNGIETYNMDGGTDYALATDFTSSTDVFTGSEIGVQAHFGAEQTHKYFMQKHGRDSFDDAGSVLRSYVSANLIGMGYFSNINAFWDGSKMTYGDGDGVNFGPLVALDIVGHEIAHGVTEYTASLVYQNESGALNESFSDIFGESIEFFAQGTNDWLMGDAIGFGGSGGALRSMSNPNSYSDPDTYGGTHWINTINCQPLNNNDLCGVHINSGVQNYWFYLLSVGGSGTNDNGDAYGVNAIGMDKAGTIAYNNLANYLTSLSDFEDARMGSILAAIDLYGAGSAEEIAVTNAWHAVGVGEPFGVAPTPAVCDTGDITVDITFDQYGEETQWRLFGPEGYIIDGRNYSSANSSTNLIETLQEQFDVNGSPITPMPLAPGEYRFVMYDTPYQDGMNSGYGVGSYTIASADRTIFTGGTFGFYQTTKFCIEEAPVVTSETEITVNEFNRIFVTDINGGDTDDAFILSTIGNNLRIVSNGTIGSLEPNIVQIDPNTVEIPLADISNSIIFDGLLGNNTVLLSDGISMPNQSIVFDSFDVTAAANGAMDFLSLNGINNGSLNLNGATIVSNIPVNFSNDSSFYGEGEIIGGVWLVLRSDISPGFSPGTLATGDLFLQSNSTLIQDNSVFTAEVNGATAGTEHDQIVVTGTVTLNGVNLNLMGGYANAATDEIILIDNDGADPISGTFNGLDEGADVSFGAFTGTISYVGGDGNDVVLLGIQTCTLAITDQPQDVTICEDETTLEFSVVASGTGVLSYNWQALGNGLTEWTAVAEQDGTATLTLTAPAQPESSGLQYRVVITDDQGTVDIADDCNLISNAAILTVNPKPEPVILGPTSYIEGTTGVTLDAGAGYTNYLWSTGETTQTITVLEGDYTVEVTDINGCVGISEIFTVTKIASDLVITEIMYNPSGTDGVWEWIEVYNKGTQPINLSGYVLDDNQGTALVIANINSGSIAPQESAVLFDATLTEAQFEEAWGDVNLIAVLDFPSLGNNGGDSIGIWNSFSSYNGDNQTQLNTVEKVDYSNELPWPTDDGFASIFLTDLTADNKLAENWELSVVGLVTPLNTGYLSIGVHGNSGTDIGSPGIPNAIDVQAPIVSCPAPITVSNELGLCEASFPIIPASATDNVTLPANMIIDFVRSDGALLTLTDPFQVGETIITWTATDEAGNTSESCEQIITVNDDEGPTAVVQDVILELDALGEVTPNVFATGAVVSRDDNCGVEGSVGVSGPETYTCANLGVNPVTIFIRDINGNETPYDITYTIIDPLGVCADVTPPVITCPADVTLAFGGSTDPSTTGTATATDADGIAAIVFSDVLVGQVINRTWTATDTNGNSATCIQLITIEPELDTTPPIAVCQNFTLVLSELGSGSILATDIDNGSSDNEAIASLSVTPASFNESNIGENQVTLTVTDTSGNSASCTATVTVVAAPDTTNPEAVCQDFILVLDASGLGTITAADVDGGSTDNIGIVSLTVSPSSFNETNIGVNQVTLTVTDAAGNTDECTATVNVEAAPIVTCRNNLANEDTGIVLPPGSLIGGVDSAVGTSTDTNGSPCALVVENVDANQRWGRYKISLNLSAHGISAGDELYISIDGKSLTGQARVEINRNDTPNTALGFNNFGTSWSRYENTFTVPTGLTTIDLWFFSNYAQSTPGKTVYDNLIVRNLSDTGGNLVPIANAGTDVTIEDTDLSGNETVTLNGSNSVDLDGTIVSYDWTENGTGIGTGTTPTIVFSVGVHNIILTVTDDQGATAMDSVRITITEPNTVACSDDLNNEDSGIILPSGSLVGGIDAVTGTSTDTNGSLCALVVENVDANQPWGRYKISLNLSEHGISAGDVIFFGVDGKSLTGIAHVEVTRNDTPNTALAYTTFGNSWSSYETTFTIPSGLTTIDLWFFSNYTQQTAGKAIYDNLTVINMSTTGTARSTQKTKPLNDLTIYPNPANIETTLSFKQPTTVGTIQVFDVTGRLVQTIKGGLIDQKGTPVNVQEMPQGVYFVKTIDATGVEFQQQMLIERQ</sequence>
<dbReference type="Pfam" id="PF02494">
    <property type="entry name" value="HYR"/>
    <property type="match status" value="2"/>
</dbReference>
<proteinExistence type="inferred from homology"/>
<dbReference type="InterPro" id="IPR013783">
    <property type="entry name" value="Ig-like_fold"/>
</dbReference>
<evidence type="ECO:0000259" key="11">
    <source>
        <dbReference type="PROSITE" id="PS50825"/>
    </source>
</evidence>
<keyword evidence="7" id="KW-0862">Zinc</keyword>
<feature type="domain" description="HYR" evidence="11">
    <location>
        <begin position="1619"/>
        <end position="1700"/>
    </location>
</feature>
<evidence type="ECO:0000259" key="12">
    <source>
        <dbReference type="PROSITE" id="PS51841"/>
    </source>
</evidence>
<keyword evidence="8" id="KW-0482">Metalloprotease</keyword>
<evidence type="ECO:0000313" key="14">
    <source>
        <dbReference type="Proteomes" id="UP000092164"/>
    </source>
</evidence>
<dbReference type="Gene3D" id="1.10.390.10">
    <property type="entry name" value="Neutral Protease Domain 2"/>
    <property type="match status" value="1"/>
</dbReference>
<comment type="similarity">
    <text evidence="1">Belongs to the peptidase M4 family.</text>
</comment>
<feature type="active site" evidence="9">
    <location>
        <position position="389"/>
    </location>
</feature>
<evidence type="ECO:0000256" key="6">
    <source>
        <dbReference type="ARBA" id="ARBA00022801"/>
    </source>
</evidence>
<dbReference type="InterPro" id="IPR035986">
    <property type="entry name" value="PKD_dom_sf"/>
</dbReference>
<dbReference type="SMART" id="SM00089">
    <property type="entry name" value="PKD"/>
    <property type="match status" value="2"/>
</dbReference>
<dbReference type="CDD" id="cd09597">
    <property type="entry name" value="M4_TLP"/>
    <property type="match status" value="1"/>
</dbReference>
<dbReference type="Pfam" id="PF01447">
    <property type="entry name" value="Peptidase_M4"/>
    <property type="match status" value="1"/>
</dbReference>
<organism evidence="13 14">
    <name type="scientific">Maribacter hydrothermalis</name>
    <dbReference type="NCBI Taxonomy" id="1836467"/>
    <lineage>
        <taxon>Bacteria</taxon>
        <taxon>Pseudomonadati</taxon>
        <taxon>Bacteroidota</taxon>
        <taxon>Flavobacteriia</taxon>
        <taxon>Flavobacteriales</taxon>
        <taxon>Flavobacteriaceae</taxon>
        <taxon>Maribacter</taxon>
    </lineage>
</organism>
<keyword evidence="10" id="KW-1133">Transmembrane helix</keyword>
<dbReference type="PANTHER" id="PTHR33794:SF1">
    <property type="entry name" value="BACILLOLYSIN"/>
    <property type="match status" value="1"/>
</dbReference>
<accession>A0A1B7ZBQ7</accession>
<evidence type="ECO:0000256" key="5">
    <source>
        <dbReference type="ARBA" id="ARBA00022737"/>
    </source>
</evidence>
<evidence type="ECO:0000256" key="3">
    <source>
        <dbReference type="ARBA" id="ARBA00022723"/>
    </source>
</evidence>
<evidence type="ECO:0008006" key="15">
    <source>
        <dbReference type="Google" id="ProtNLM"/>
    </source>
</evidence>
<evidence type="ECO:0000256" key="8">
    <source>
        <dbReference type="ARBA" id="ARBA00023049"/>
    </source>
</evidence>
<keyword evidence="4" id="KW-0732">Signal</keyword>
<evidence type="ECO:0000256" key="2">
    <source>
        <dbReference type="ARBA" id="ARBA00022670"/>
    </source>
</evidence>
<dbReference type="NCBIfam" id="TIGR04183">
    <property type="entry name" value="Por_Secre_tail"/>
    <property type="match status" value="1"/>
</dbReference>
<dbReference type="InterPro" id="IPR036415">
    <property type="entry name" value="Lamin_tail_dom_sf"/>
</dbReference>
<dbReference type="GO" id="GO:0004222">
    <property type="term" value="F:metalloendopeptidase activity"/>
    <property type="evidence" value="ECO:0007669"/>
    <property type="project" value="InterPro"/>
</dbReference>
<feature type="domain" description="HYR" evidence="11">
    <location>
        <begin position="1361"/>
        <end position="1452"/>
    </location>
</feature>
<keyword evidence="5" id="KW-0677">Repeat</keyword>
<dbReference type="SUPFAM" id="SSF55486">
    <property type="entry name" value="Metalloproteases ('zincins'), catalytic domain"/>
    <property type="match status" value="1"/>
</dbReference>
<feature type="domain" description="LTD" evidence="12">
    <location>
        <begin position="1160"/>
        <end position="1302"/>
    </location>
</feature>
<dbReference type="STRING" id="1836467.BTR34_02515"/>
<keyword evidence="6" id="KW-0378">Hydrolase</keyword>
<evidence type="ECO:0000313" key="13">
    <source>
        <dbReference type="EMBL" id="OBR40147.1"/>
    </source>
</evidence>
<protein>
    <recommendedName>
        <fullName evidence="15">Por secretion system C-terminal sorting domain-containing protein</fullName>
    </recommendedName>
</protein>
<dbReference type="InterPro" id="IPR011096">
    <property type="entry name" value="FTP_domain"/>
</dbReference>
<dbReference type="Pfam" id="PF18962">
    <property type="entry name" value="Por_Secre_tail"/>
    <property type="match status" value="1"/>
</dbReference>
<dbReference type="InterPro" id="IPR013856">
    <property type="entry name" value="Peptidase_M4_domain"/>
</dbReference>
<dbReference type="PRINTS" id="PR00730">
    <property type="entry name" value="THERMOLYSIN"/>
</dbReference>
<dbReference type="InterPro" id="IPR003410">
    <property type="entry name" value="HYR_dom"/>
</dbReference>
<dbReference type="SUPFAM" id="SSF49299">
    <property type="entry name" value="PKD domain"/>
    <property type="match status" value="1"/>
</dbReference>
<reference evidence="14" key="1">
    <citation type="submission" date="2016-06" db="EMBL/GenBank/DDBJ databases">
        <authorList>
            <person name="Zhan P."/>
        </authorList>
    </citation>
    <scope>NUCLEOTIDE SEQUENCE [LARGE SCALE GENOMIC DNA]</scope>
    <source>
        <strain evidence="14">T28</strain>
    </source>
</reference>
<dbReference type="GO" id="GO:0046872">
    <property type="term" value="F:metal ion binding"/>
    <property type="evidence" value="ECO:0007669"/>
    <property type="project" value="UniProtKB-KW"/>
</dbReference>
<dbReference type="PROSITE" id="PS50825">
    <property type="entry name" value="HYR"/>
    <property type="match status" value="2"/>
</dbReference>
<keyword evidence="3" id="KW-0479">Metal-binding</keyword>
<evidence type="ECO:0000256" key="9">
    <source>
        <dbReference type="PIRSR" id="PIRSR623612-1"/>
    </source>
</evidence>
<dbReference type="PANTHER" id="PTHR33794">
    <property type="entry name" value="BACILLOLYSIN"/>
    <property type="match status" value="1"/>
</dbReference>
<dbReference type="InterPro" id="IPR022409">
    <property type="entry name" value="PKD/Chitinase_dom"/>
</dbReference>
<dbReference type="Gene3D" id="3.10.450.490">
    <property type="match status" value="1"/>
</dbReference>
<dbReference type="Proteomes" id="UP000092164">
    <property type="component" value="Unassembled WGS sequence"/>
</dbReference>
<dbReference type="PROSITE" id="PS51841">
    <property type="entry name" value="LTD"/>
    <property type="match status" value="1"/>
</dbReference>
<keyword evidence="10" id="KW-0812">Transmembrane</keyword>
<dbReference type="Pfam" id="PF02868">
    <property type="entry name" value="Peptidase_M4_C"/>
    <property type="match status" value="1"/>
</dbReference>
<dbReference type="Gene3D" id="3.10.170.10">
    <property type="match status" value="1"/>
</dbReference>
<evidence type="ECO:0000256" key="1">
    <source>
        <dbReference type="ARBA" id="ARBA00009388"/>
    </source>
</evidence>
<keyword evidence="14" id="KW-1185">Reference proteome</keyword>
<dbReference type="GO" id="GO:0006508">
    <property type="term" value="P:proteolysis"/>
    <property type="evidence" value="ECO:0007669"/>
    <property type="project" value="UniProtKB-KW"/>
</dbReference>
<dbReference type="InterPro" id="IPR023612">
    <property type="entry name" value="Peptidase_M4"/>
</dbReference>
<dbReference type="Pfam" id="PF22352">
    <property type="entry name" value="K319L-like_PKD"/>
    <property type="match status" value="1"/>
</dbReference>
<keyword evidence="10" id="KW-0472">Membrane</keyword>
<dbReference type="InterPro" id="IPR001570">
    <property type="entry name" value="Peptidase_M4_C_domain"/>
</dbReference>